<name>A0A4Q7J5S9_9PSEU</name>
<evidence type="ECO:0000313" key="1">
    <source>
        <dbReference type="EMBL" id="RZQ62136.1"/>
    </source>
</evidence>
<gene>
    <name evidence="1" type="ORF">EWH70_21415</name>
</gene>
<dbReference type="Proteomes" id="UP000292003">
    <property type="component" value="Unassembled WGS sequence"/>
</dbReference>
<dbReference type="InterPro" id="IPR009241">
    <property type="entry name" value="HigB-like"/>
</dbReference>
<dbReference type="Pfam" id="PF05973">
    <property type="entry name" value="Gp49"/>
    <property type="match status" value="1"/>
</dbReference>
<evidence type="ECO:0000313" key="2">
    <source>
        <dbReference type="Proteomes" id="UP000292003"/>
    </source>
</evidence>
<keyword evidence="2" id="KW-1185">Reference proteome</keyword>
<dbReference type="OrthoDB" id="4965795at2"/>
<proteinExistence type="predicted"/>
<dbReference type="RefSeq" id="WP_130477229.1">
    <property type="nucleotide sequence ID" value="NZ_SFCC01000010.1"/>
</dbReference>
<accession>A0A4Q7J5S9</accession>
<reference evidence="1 2" key="1">
    <citation type="submission" date="2019-02" db="EMBL/GenBank/DDBJ databases">
        <title>Draft genome sequence of Amycolatopsis sp. 8-3EHSu isolated from roots of Suaeda maritima.</title>
        <authorList>
            <person name="Duangmal K."/>
            <person name="Chantavorakit T."/>
        </authorList>
    </citation>
    <scope>NUCLEOTIDE SEQUENCE [LARGE SCALE GENOMIC DNA]</scope>
    <source>
        <strain evidence="1 2">8-3EHSu</strain>
    </source>
</reference>
<comment type="caution">
    <text evidence="1">The sequence shown here is derived from an EMBL/GenBank/DDBJ whole genome shotgun (WGS) entry which is preliminary data.</text>
</comment>
<organism evidence="1 2">
    <name type="scientific">Amycolatopsis suaedae</name>
    <dbReference type="NCBI Taxonomy" id="2510978"/>
    <lineage>
        <taxon>Bacteria</taxon>
        <taxon>Bacillati</taxon>
        <taxon>Actinomycetota</taxon>
        <taxon>Actinomycetes</taxon>
        <taxon>Pseudonocardiales</taxon>
        <taxon>Pseudonocardiaceae</taxon>
        <taxon>Amycolatopsis</taxon>
    </lineage>
</organism>
<dbReference type="AlphaFoldDB" id="A0A4Q7J5S9"/>
<sequence>MPWGTVELEPEVRDWLEQLTTGHFATAAFYVDLLAEHGVLLGEPYTRQLDGKLRELRFHLDGEAMRLTYWIASGRRIVLLTVFRKTRMREEREVERARRAMARCIAEGHTEYDGE</sequence>
<protein>
    <submittedName>
        <fullName evidence="1">Type II toxin-antitoxin system RelE/ParE family toxin</fullName>
    </submittedName>
</protein>
<dbReference type="EMBL" id="SFCC01000010">
    <property type="protein sequence ID" value="RZQ62136.1"/>
    <property type="molecule type" value="Genomic_DNA"/>
</dbReference>